<evidence type="ECO:0000313" key="2">
    <source>
        <dbReference type="Proteomes" id="UP001157418"/>
    </source>
</evidence>
<protein>
    <submittedName>
        <fullName evidence="1">Uncharacterized protein</fullName>
    </submittedName>
</protein>
<organism evidence="1 2">
    <name type="scientific">Lactuca virosa</name>
    <dbReference type="NCBI Taxonomy" id="75947"/>
    <lineage>
        <taxon>Eukaryota</taxon>
        <taxon>Viridiplantae</taxon>
        <taxon>Streptophyta</taxon>
        <taxon>Embryophyta</taxon>
        <taxon>Tracheophyta</taxon>
        <taxon>Spermatophyta</taxon>
        <taxon>Magnoliopsida</taxon>
        <taxon>eudicotyledons</taxon>
        <taxon>Gunneridae</taxon>
        <taxon>Pentapetalae</taxon>
        <taxon>asterids</taxon>
        <taxon>campanulids</taxon>
        <taxon>Asterales</taxon>
        <taxon>Asteraceae</taxon>
        <taxon>Cichorioideae</taxon>
        <taxon>Cichorieae</taxon>
        <taxon>Lactucinae</taxon>
        <taxon>Lactuca</taxon>
    </lineage>
</organism>
<comment type="caution">
    <text evidence="1">The sequence shown here is derived from an EMBL/GenBank/DDBJ whole genome shotgun (WGS) entry which is preliminary data.</text>
</comment>
<name>A0AAU9PB70_9ASTR</name>
<dbReference type="Proteomes" id="UP001157418">
    <property type="component" value="Unassembled WGS sequence"/>
</dbReference>
<keyword evidence="2" id="KW-1185">Reference proteome</keyword>
<reference evidence="1 2" key="1">
    <citation type="submission" date="2022-01" db="EMBL/GenBank/DDBJ databases">
        <authorList>
            <person name="Xiong W."/>
            <person name="Schranz E."/>
        </authorList>
    </citation>
    <scope>NUCLEOTIDE SEQUENCE [LARGE SCALE GENOMIC DNA]</scope>
</reference>
<dbReference type="AlphaFoldDB" id="A0AAU9PB70"/>
<gene>
    <name evidence="1" type="ORF">LVIROSA_LOCUS32895</name>
</gene>
<sequence length="100" mass="11253">MKADYKKKNECSHHEQIRTLAVRSMSSQGRRRLWWRAVDDSLDEATTDRIRARRLWQYRNRITVTDSSGSSVVETDSPASDVTGIGLVGIAMAGIEETIG</sequence>
<accession>A0AAU9PB70</accession>
<proteinExistence type="predicted"/>
<evidence type="ECO:0000313" key="1">
    <source>
        <dbReference type="EMBL" id="CAH1447273.1"/>
    </source>
</evidence>
<dbReference type="EMBL" id="CAKMRJ010005523">
    <property type="protein sequence ID" value="CAH1447273.1"/>
    <property type="molecule type" value="Genomic_DNA"/>
</dbReference>